<dbReference type="AlphaFoldDB" id="A0A4U0TKY5"/>
<sequence length="389" mass="44252">MAAEQQEGLQAVVFGASGVSGYPIVKQLLDYPTPRTFGRIIGLTHRPLAKDVAQLPEDERIELYSDLDLMDRDQTLFHVQRIPGIEHTTHVYYTAYAGHGSDYEELKRVNTELLTNAVGTCEIVCMNMRFFTLQTGGKAYGVEFRDQIPYNPPLSETLPRIPDPYAQNIFYYDQHDIMLRASENKPWTFCEIRPDAIVGFVPQNNAMNIAQALGLFLSLYKDIAGAHSEVRFPGTNAAWKALHTDTSQDILARFHIFASLHPRDTAGRAFNVVDGPATSWEAVWPEVCAYFELRGIPPEAEDREPPFSAQGWMEAHREQWAEWVQRYGLKTGALEATSWEFMQAILGIEFRRDYDASASRAVGFREERPHAEGYRRVFEDMRRARIIPG</sequence>
<protein>
    <recommendedName>
        <fullName evidence="1">PRISE-like Rossmann-fold domain-containing protein</fullName>
    </recommendedName>
</protein>
<dbReference type="PANTHER" id="PTHR32487:SF8">
    <property type="entry name" value="NAD-DEPENDENT EPIMERASE_DEHYDRATASE DOMAIN-CONTAINING PROTEIN"/>
    <property type="match status" value="1"/>
</dbReference>
<dbReference type="PANTHER" id="PTHR32487">
    <property type="entry name" value="3-OXO-DELTA(4,5)-STEROID 5-BETA-REDUCTASE"/>
    <property type="match status" value="1"/>
</dbReference>
<name>A0A4U0TKY5_9PEZI</name>
<evidence type="ECO:0000313" key="2">
    <source>
        <dbReference type="EMBL" id="TKA22376.1"/>
    </source>
</evidence>
<dbReference type="InterPro" id="IPR036291">
    <property type="entry name" value="NAD(P)-bd_dom_sf"/>
</dbReference>
<dbReference type="Proteomes" id="UP000308549">
    <property type="component" value="Unassembled WGS sequence"/>
</dbReference>
<accession>A0A4U0TKY5</accession>
<dbReference type="OrthoDB" id="1731983at2759"/>
<dbReference type="Pfam" id="PF22917">
    <property type="entry name" value="PRISE"/>
    <property type="match status" value="1"/>
</dbReference>
<feature type="domain" description="PRISE-like Rossmann-fold" evidence="1">
    <location>
        <begin position="11"/>
        <end position="388"/>
    </location>
</feature>
<organism evidence="2 3">
    <name type="scientific">Salinomyces thailandicus</name>
    <dbReference type="NCBI Taxonomy" id="706561"/>
    <lineage>
        <taxon>Eukaryota</taxon>
        <taxon>Fungi</taxon>
        <taxon>Dikarya</taxon>
        <taxon>Ascomycota</taxon>
        <taxon>Pezizomycotina</taxon>
        <taxon>Dothideomycetes</taxon>
        <taxon>Dothideomycetidae</taxon>
        <taxon>Mycosphaerellales</taxon>
        <taxon>Teratosphaeriaceae</taxon>
        <taxon>Salinomyces</taxon>
    </lineage>
</organism>
<dbReference type="Gene3D" id="3.40.50.720">
    <property type="entry name" value="NAD(P)-binding Rossmann-like Domain"/>
    <property type="match status" value="1"/>
</dbReference>
<gene>
    <name evidence="2" type="ORF">B0A50_08258</name>
</gene>
<dbReference type="CDD" id="cd08948">
    <property type="entry name" value="5beta-POR_like_SDR_a"/>
    <property type="match status" value="1"/>
</dbReference>
<keyword evidence="3" id="KW-1185">Reference proteome</keyword>
<dbReference type="InterPro" id="IPR055222">
    <property type="entry name" value="PRISE-like_Rossmann-fold"/>
</dbReference>
<proteinExistence type="predicted"/>
<evidence type="ECO:0000313" key="3">
    <source>
        <dbReference type="Proteomes" id="UP000308549"/>
    </source>
</evidence>
<evidence type="ECO:0000259" key="1">
    <source>
        <dbReference type="Pfam" id="PF22917"/>
    </source>
</evidence>
<dbReference type="SUPFAM" id="SSF51735">
    <property type="entry name" value="NAD(P)-binding Rossmann-fold domains"/>
    <property type="match status" value="1"/>
</dbReference>
<reference evidence="2 3" key="1">
    <citation type="submission" date="2017-03" db="EMBL/GenBank/DDBJ databases">
        <title>Genomes of endolithic fungi from Antarctica.</title>
        <authorList>
            <person name="Coleine C."/>
            <person name="Masonjones S."/>
            <person name="Stajich J.E."/>
        </authorList>
    </citation>
    <scope>NUCLEOTIDE SEQUENCE [LARGE SCALE GENOMIC DNA]</scope>
    <source>
        <strain evidence="2 3">CCFEE 6315</strain>
    </source>
</reference>
<dbReference type="EMBL" id="NAJL01000076">
    <property type="protein sequence ID" value="TKA22376.1"/>
    <property type="molecule type" value="Genomic_DNA"/>
</dbReference>
<comment type="caution">
    <text evidence="2">The sequence shown here is derived from an EMBL/GenBank/DDBJ whole genome shotgun (WGS) entry which is preliminary data.</text>
</comment>